<evidence type="ECO:0000313" key="6">
    <source>
        <dbReference type="EMBL" id="CEP07224.1"/>
    </source>
</evidence>
<reference evidence="6 7" key="1">
    <citation type="submission" date="2014-09" db="EMBL/GenBank/DDBJ databases">
        <authorList>
            <person name="Ellenberger Sabrina"/>
        </authorList>
    </citation>
    <scope>NUCLEOTIDE SEQUENCE [LARGE SCALE GENOMIC DNA]</scope>
    <source>
        <strain evidence="6 7">CBS 412.66</strain>
    </source>
</reference>
<feature type="transmembrane region" description="Helical" evidence="5">
    <location>
        <begin position="44"/>
        <end position="64"/>
    </location>
</feature>
<evidence type="ECO:0000256" key="3">
    <source>
        <dbReference type="ARBA" id="ARBA00022989"/>
    </source>
</evidence>
<evidence type="ECO:0000256" key="4">
    <source>
        <dbReference type="ARBA" id="ARBA00023136"/>
    </source>
</evidence>
<dbReference type="Proteomes" id="UP000054107">
    <property type="component" value="Unassembled WGS sequence"/>
</dbReference>
<dbReference type="PANTHER" id="PTHR21389">
    <property type="entry name" value="P53 INDUCED PROTEIN"/>
    <property type="match status" value="1"/>
</dbReference>
<protein>
    <submittedName>
        <fullName evidence="6">Uncharacterized protein</fullName>
    </submittedName>
</protein>
<proteinExistence type="predicted"/>
<keyword evidence="3 5" id="KW-1133">Transmembrane helix</keyword>
<feature type="transmembrane region" description="Helical" evidence="5">
    <location>
        <begin position="112"/>
        <end position="131"/>
    </location>
</feature>
<organism evidence="6 7">
    <name type="scientific">Parasitella parasitica</name>
    <dbReference type="NCBI Taxonomy" id="35722"/>
    <lineage>
        <taxon>Eukaryota</taxon>
        <taxon>Fungi</taxon>
        <taxon>Fungi incertae sedis</taxon>
        <taxon>Mucoromycota</taxon>
        <taxon>Mucoromycotina</taxon>
        <taxon>Mucoromycetes</taxon>
        <taxon>Mucorales</taxon>
        <taxon>Mucorineae</taxon>
        <taxon>Mucoraceae</taxon>
        <taxon>Parasitella</taxon>
    </lineage>
</organism>
<keyword evidence="4 5" id="KW-0472">Membrane</keyword>
<dbReference type="AlphaFoldDB" id="A0A0B7MWE5"/>
<dbReference type="OrthoDB" id="266518at2759"/>
<name>A0A0B7MWE5_9FUNG</name>
<keyword evidence="2 5" id="KW-0812">Transmembrane</keyword>
<dbReference type="EMBL" id="LN719137">
    <property type="protein sequence ID" value="CEP07224.1"/>
    <property type="molecule type" value="Genomic_DNA"/>
</dbReference>
<evidence type="ECO:0000313" key="7">
    <source>
        <dbReference type="Proteomes" id="UP000054107"/>
    </source>
</evidence>
<evidence type="ECO:0000256" key="2">
    <source>
        <dbReference type="ARBA" id="ARBA00022692"/>
    </source>
</evidence>
<feature type="transmembrane region" description="Helical" evidence="5">
    <location>
        <begin position="152"/>
        <end position="183"/>
    </location>
</feature>
<dbReference type="GO" id="GO:0016020">
    <property type="term" value="C:membrane"/>
    <property type="evidence" value="ECO:0007669"/>
    <property type="project" value="UniProtKB-SubCell"/>
</dbReference>
<dbReference type="GO" id="GO:0005783">
    <property type="term" value="C:endoplasmic reticulum"/>
    <property type="evidence" value="ECO:0007669"/>
    <property type="project" value="TreeGrafter"/>
</dbReference>
<sequence length="257" mass="28913">MLGISAATHFRYFTKGIKEAFNWNRVISLITTSKSIQHTLLKSLALNGVVYLGIIIVLEAFYNTPDHHLFGKIAQHQATDQQTSISLASSINTIILYGNFALFITFLRYIPFVGSMLSFLTYCIVMAYYCFEYKWMGQDWTIEQRMVYAEEHWAYCLGFGLPATTIIFFLSTLRAGGVFALVYPNYIMMASVASPEPLTTHSMANSVGPFVLPFRIPVFFAIRLMNQAIIQAIRTLGGSKAEAFGVEKKKHNLGKLV</sequence>
<evidence type="ECO:0000256" key="5">
    <source>
        <dbReference type="SAM" id="Phobius"/>
    </source>
</evidence>
<keyword evidence="7" id="KW-1185">Reference proteome</keyword>
<evidence type="ECO:0000256" key="1">
    <source>
        <dbReference type="ARBA" id="ARBA00004141"/>
    </source>
</evidence>
<feature type="transmembrane region" description="Helical" evidence="5">
    <location>
        <begin position="85"/>
        <end position="106"/>
    </location>
</feature>
<gene>
    <name evidence="6" type="primary">PARPA_00504.1 scaffold 888</name>
</gene>
<dbReference type="Pfam" id="PF07264">
    <property type="entry name" value="EI24"/>
    <property type="match status" value="1"/>
</dbReference>
<dbReference type="PANTHER" id="PTHR21389:SF0">
    <property type="entry name" value="ETOPOSIDE-INDUCED PROTEIN 2.4 HOMOLOG"/>
    <property type="match status" value="1"/>
</dbReference>
<accession>A0A0B7MWE5</accession>
<comment type="subcellular location">
    <subcellularLocation>
        <location evidence="1">Membrane</location>
        <topology evidence="1">Multi-pass membrane protein</topology>
    </subcellularLocation>
</comment>
<dbReference type="GO" id="GO:0016236">
    <property type="term" value="P:macroautophagy"/>
    <property type="evidence" value="ECO:0007669"/>
    <property type="project" value="TreeGrafter"/>
</dbReference>
<dbReference type="InterPro" id="IPR059112">
    <property type="entry name" value="CysZ/EI24"/>
</dbReference>